<keyword evidence="3" id="KW-0804">Transcription</keyword>
<feature type="compositionally biased region" description="Basic and acidic residues" evidence="5">
    <location>
        <begin position="84"/>
        <end position="118"/>
    </location>
</feature>
<evidence type="ECO:0008006" key="11">
    <source>
        <dbReference type="Google" id="ProtNLM"/>
    </source>
</evidence>
<dbReference type="OrthoDB" id="348201at2759"/>
<feature type="region of interest" description="Disordered" evidence="5">
    <location>
        <begin position="1"/>
        <end position="265"/>
    </location>
</feature>
<feature type="compositionally biased region" description="Basic and acidic residues" evidence="5">
    <location>
        <begin position="48"/>
        <end position="63"/>
    </location>
</feature>
<evidence type="ECO:0000256" key="5">
    <source>
        <dbReference type="SAM" id="MobiDB-lite"/>
    </source>
</evidence>
<dbReference type="GO" id="GO:0006366">
    <property type="term" value="P:transcription by RNA polymerase II"/>
    <property type="evidence" value="ECO:0007669"/>
    <property type="project" value="InterPro"/>
</dbReference>
<feature type="domain" description="RPAP1 N-terminal" evidence="7">
    <location>
        <begin position="92"/>
        <end position="136"/>
    </location>
</feature>
<feature type="domain" description="RPAP1/MINIYO-like TPR repeats" evidence="8">
    <location>
        <begin position="1094"/>
        <end position="1198"/>
    </location>
</feature>
<dbReference type="PANTHER" id="PTHR21483:SF18">
    <property type="entry name" value="RNA POLYMERASE II-ASSOCIATED PROTEIN 1"/>
    <property type="match status" value="1"/>
</dbReference>
<dbReference type="EMBL" id="KV722416">
    <property type="protein sequence ID" value="OCH89933.1"/>
    <property type="molecule type" value="Genomic_DNA"/>
</dbReference>
<evidence type="ECO:0000256" key="2">
    <source>
        <dbReference type="ARBA" id="ARBA00009953"/>
    </source>
</evidence>
<dbReference type="Pfam" id="PF08621">
    <property type="entry name" value="RPAP1_N"/>
    <property type="match status" value="1"/>
</dbReference>
<proteinExistence type="inferred from homology"/>
<dbReference type="Proteomes" id="UP000250043">
    <property type="component" value="Unassembled WGS sequence"/>
</dbReference>
<dbReference type="InterPro" id="IPR039913">
    <property type="entry name" value="RPAP1/Rba50"/>
</dbReference>
<feature type="domain" description="RPAP1 C-terminal" evidence="6">
    <location>
        <begin position="305"/>
        <end position="371"/>
    </location>
</feature>
<feature type="compositionally biased region" description="Polar residues" evidence="5">
    <location>
        <begin position="139"/>
        <end position="155"/>
    </location>
</feature>
<sequence>MSTEKPMIGSILERTPKGSPLSPSPKSNTSGKTGFPTVQHRSKSAFARAREDLKRQCSERPREPPLVQPSSIPPPSTGPALNRSDTDEWRSQVDEENRRRVEHMTEEEREQERQEILERFGPNVGEILRKAREARESQRSQPSLMRQEEPSTTFEVTERISSPKSPRPTSPPSVLIRSSSTRPPSRTDRKLRFADVGPNDIHVYESAPPSPRRKPFALPPPTPEDGPTISLGEWQGGRTDRSASSREETPTAPTGSTRPGENAEEGTPEYIRQRFFPTAPANDPSLAWIQSAEAESSSSEQVAPDVRFDLSGTPIPPSLTSSLPTHLGLHHHAEGTHAGYTLDDIFLLSRSTVPAQRATMLGVLARIAHKLARSRKGDRESRISELASRENELRKRILAAGVEAMGERGSLGARAIEVIWECIVGWDEELIALEGVELKDVGAATSMGPSSDPISSLPLDFVLAQIANSIAVADLPRESLTQLLAILHRLAQHSNDIATKIVSTPALIPNVFRTFLLTPIPPTAGSPLPDPAALQLLYTLVLSLRSNASAIVEPADALLRFVVTLPPASPFPRSVATALLIGTLRLYTALASYGLYSHIATTASQSLSQIGQYVLSEQCDSYQLKEAWLLLLEAWTVCARDPHQTTPSHEILWSQVAGWGWGEEVLQMRSRLEDVDEQLWAPLWRALAAWLEGAKVNGERGGEQERATVVHAVAEAFTNGTEIEVVDKAGMGLAVTLKCLEIDGAKPLQVDDLVKLEAAGKHAMTLASVIRLWLSCLPPRTVKPDSPPFLLPFAQLSEACVLIASHPLWSSLFVDGTPGYAHVFCRPFSLLLSSYLRLSRTLPDISDDLWVAQTFSILTRFLPGEEESAQRATEEIVDLVTADFMQARGWSAPPVIWEKGGLDIIKPFLIYALRPSSDAYVGPIWTSPRSISLATTQRLPPLSALRPNIRRDQPLPLHRDWMFAPVDHLLRSGQSDVFKSLPSSWDASETEVVRATLFLARVSQEIVRLHNLRAFLMSREETVFACMKVFMLEHEQQHNDSTEEVFRDSIVGQFMEALVAPFTAFAASQSTPNSKTKEEDNLEVIAARFLGAGTPFYQYYTDFVGLYDAISFSHPLFARLLLPPTSMRYAVDYRKHLWVDYAHVAKTIRTPPDQVITSDLKEYLWPIETQSEIVTAYLRALVKGPLEGFVRLIAVHHLACNIWPDLRESTDGDEKAGKLLKVVVDQGGFDVVRDVMLYRQVREGPILLPPACYDQTGEWRTPRLDFVGRYGGDAMKDRVQKLFEL</sequence>
<comment type="similarity">
    <text evidence="2">Belongs to the RPAP1 family.</text>
</comment>
<evidence type="ECO:0000259" key="7">
    <source>
        <dbReference type="Pfam" id="PF08621"/>
    </source>
</evidence>
<keyword evidence="4" id="KW-0539">Nucleus</keyword>
<comment type="subcellular location">
    <subcellularLocation>
        <location evidence="1">Nucleus</location>
    </subcellularLocation>
</comment>
<evidence type="ECO:0000256" key="1">
    <source>
        <dbReference type="ARBA" id="ARBA00004123"/>
    </source>
</evidence>
<protein>
    <recommendedName>
        <fullName evidence="11">RNA polymerase II-associated protein 1 C-terminal domain-containing protein</fullName>
    </recommendedName>
</protein>
<evidence type="ECO:0000313" key="9">
    <source>
        <dbReference type="EMBL" id="OCH89933.1"/>
    </source>
</evidence>
<evidence type="ECO:0000256" key="4">
    <source>
        <dbReference type="ARBA" id="ARBA00023242"/>
    </source>
</evidence>
<organism evidence="9 10">
    <name type="scientific">Obba rivulosa</name>
    <dbReference type="NCBI Taxonomy" id="1052685"/>
    <lineage>
        <taxon>Eukaryota</taxon>
        <taxon>Fungi</taxon>
        <taxon>Dikarya</taxon>
        <taxon>Basidiomycota</taxon>
        <taxon>Agaricomycotina</taxon>
        <taxon>Agaricomycetes</taxon>
        <taxon>Polyporales</taxon>
        <taxon>Gelatoporiaceae</taxon>
        <taxon>Obba</taxon>
    </lineage>
</organism>
<keyword evidence="10" id="KW-1185">Reference proteome</keyword>
<accession>A0A8E2AT77</accession>
<name>A0A8E2AT77_9APHY</name>
<evidence type="ECO:0000313" key="10">
    <source>
        <dbReference type="Proteomes" id="UP000250043"/>
    </source>
</evidence>
<feature type="compositionally biased region" description="Pro residues" evidence="5">
    <location>
        <begin position="64"/>
        <end position="77"/>
    </location>
</feature>
<dbReference type="Pfam" id="PF08620">
    <property type="entry name" value="RPAP1_C"/>
    <property type="match status" value="1"/>
</dbReference>
<evidence type="ECO:0000259" key="6">
    <source>
        <dbReference type="Pfam" id="PF08620"/>
    </source>
</evidence>
<dbReference type="Pfam" id="PF25766">
    <property type="entry name" value="TPR_RPAP1"/>
    <property type="match status" value="1"/>
</dbReference>
<reference evidence="9 10" key="1">
    <citation type="submission" date="2016-07" db="EMBL/GenBank/DDBJ databases">
        <title>Draft genome of the white-rot fungus Obba rivulosa 3A-2.</title>
        <authorList>
            <consortium name="DOE Joint Genome Institute"/>
            <person name="Miettinen O."/>
            <person name="Riley R."/>
            <person name="Acob R."/>
            <person name="Barry K."/>
            <person name="Cullen D."/>
            <person name="De Vries R."/>
            <person name="Hainaut M."/>
            <person name="Hatakka A."/>
            <person name="Henrissat B."/>
            <person name="Hilden K."/>
            <person name="Kuo R."/>
            <person name="Labutti K."/>
            <person name="Lipzen A."/>
            <person name="Makela M.R."/>
            <person name="Sandor L."/>
            <person name="Spatafora J.W."/>
            <person name="Grigoriev I.V."/>
            <person name="Hibbett D.S."/>
        </authorList>
    </citation>
    <scope>NUCLEOTIDE SEQUENCE [LARGE SCALE GENOMIC DNA]</scope>
    <source>
        <strain evidence="9 10">3A-2</strain>
    </source>
</reference>
<feature type="compositionally biased region" description="Basic and acidic residues" evidence="5">
    <location>
        <begin position="238"/>
        <end position="249"/>
    </location>
</feature>
<dbReference type="PANTHER" id="PTHR21483">
    <property type="entry name" value="RNA POLYMERASE II-ASSOCIATED PROTEIN 1"/>
    <property type="match status" value="1"/>
</dbReference>
<feature type="compositionally biased region" description="Low complexity" evidence="5">
    <location>
        <begin position="17"/>
        <end position="27"/>
    </location>
</feature>
<gene>
    <name evidence="9" type="ORF">OBBRIDRAFT_755864</name>
</gene>
<evidence type="ECO:0000256" key="3">
    <source>
        <dbReference type="ARBA" id="ARBA00023163"/>
    </source>
</evidence>
<evidence type="ECO:0000259" key="8">
    <source>
        <dbReference type="Pfam" id="PF25766"/>
    </source>
</evidence>
<dbReference type="InterPro" id="IPR013930">
    <property type="entry name" value="RPAP1_N"/>
</dbReference>
<feature type="compositionally biased region" description="Basic and acidic residues" evidence="5">
    <location>
        <begin position="127"/>
        <end position="138"/>
    </location>
</feature>
<dbReference type="InterPro" id="IPR013929">
    <property type="entry name" value="RPAP1_C"/>
</dbReference>
<dbReference type="InterPro" id="IPR057989">
    <property type="entry name" value="TPR_RPAP1/MINIYO-like"/>
</dbReference>